<feature type="compositionally biased region" description="Low complexity" evidence="1">
    <location>
        <begin position="258"/>
        <end position="274"/>
    </location>
</feature>
<dbReference type="EMBL" id="KQ965784">
    <property type="protein sequence ID" value="KXS12814.1"/>
    <property type="molecule type" value="Genomic_DNA"/>
</dbReference>
<evidence type="ECO:0000313" key="2">
    <source>
        <dbReference type="EMBL" id="KXS12814.1"/>
    </source>
</evidence>
<dbReference type="AlphaFoldDB" id="A0A139A7X9"/>
<dbReference type="Proteomes" id="UP000070544">
    <property type="component" value="Unassembled WGS sequence"/>
</dbReference>
<evidence type="ECO:0000256" key="1">
    <source>
        <dbReference type="SAM" id="MobiDB-lite"/>
    </source>
</evidence>
<feature type="region of interest" description="Disordered" evidence="1">
    <location>
        <begin position="113"/>
        <end position="171"/>
    </location>
</feature>
<feature type="region of interest" description="Disordered" evidence="1">
    <location>
        <begin position="252"/>
        <end position="287"/>
    </location>
</feature>
<gene>
    <name evidence="2" type="ORF">M427DRAFT_388925</name>
</gene>
<proteinExistence type="predicted"/>
<keyword evidence="3" id="KW-1185">Reference proteome</keyword>
<reference evidence="2 3" key="1">
    <citation type="journal article" date="2015" name="Genome Biol. Evol.">
        <title>Phylogenomic analyses indicate that early fungi evolved digesting cell walls of algal ancestors of land plants.</title>
        <authorList>
            <person name="Chang Y."/>
            <person name="Wang S."/>
            <person name="Sekimoto S."/>
            <person name="Aerts A.L."/>
            <person name="Choi C."/>
            <person name="Clum A."/>
            <person name="LaButti K.M."/>
            <person name="Lindquist E.A."/>
            <person name="Yee Ngan C."/>
            <person name="Ohm R.A."/>
            <person name="Salamov A.A."/>
            <person name="Grigoriev I.V."/>
            <person name="Spatafora J.W."/>
            <person name="Berbee M.L."/>
        </authorList>
    </citation>
    <scope>NUCLEOTIDE SEQUENCE [LARGE SCALE GENOMIC DNA]</scope>
    <source>
        <strain evidence="2 3">JEL478</strain>
    </source>
</reference>
<protein>
    <submittedName>
        <fullName evidence="2">Uncharacterized protein</fullName>
    </submittedName>
</protein>
<organism evidence="2 3">
    <name type="scientific">Gonapodya prolifera (strain JEL478)</name>
    <name type="common">Monoblepharis prolifera</name>
    <dbReference type="NCBI Taxonomy" id="1344416"/>
    <lineage>
        <taxon>Eukaryota</taxon>
        <taxon>Fungi</taxon>
        <taxon>Fungi incertae sedis</taxon>
        <taxon>Chytridiomycota</taxon>
        <taxon>Chytridiomycota incertae sedis</taxon>
        <taxon>Monoblepharidomycetes</taxon>
        <taxon>Monoblepharidales</taxon>
        <taxon>Gonapodyaceae</taxon>
        <taxon>Gonapodya</taxon>
    </lineage>
</organism>
<name>A0A139A7X9_GONPJ</name>
<feature type="compositionally biased region" description="Polar residues" evidence="1">
    <location>
        <begin position="138"/>
        <end position="160"/>
    </location>
</feature>
<sequence>MNFTSAPQVWLDSPLFPTAVHHAAAVAAMARRPTVHSIFTTPMTLVFLFQTGLVHIARIRAQTDLEQASADAEVHINELSGKRNWWTVAELLARDLRKVGKYTSLSRQIMPKPVQTQKLRTLAENEATRAQPRRRSRSNTATSLSLPAQNGRRNQSTLFMTGSPIVNDGTTVGDGVNEKGGSDDGEDELDIVTLNSDVARHVVNMSSSATSSTRVLQLPDPDLPDNFLSNVNTDVSTISAVNAFVAAQAQAENERKTSPASSSPGAFAGTGSPPLVRTPGGTPVGINLSDNGEYDIGMSIWCG</sequence>
<accession>A0A139A7X9</accession>
<evidence type="ECO:0000313" key="3">
    <source>
        <dbReference type="Proteomes" id="UP000070544"/>
    </source>
</evidence>